<proteinExistence type="predicted"/>
<dbReference type="InterPro" id="IPR008972">
    <property type="entry name" value="Cupredoxin"/>
</dbReference>
<dbReference type="EMBL" id="JAOPJZ010000014">
    <property type="protein sequence ID" value="MCU4753226.1"/>
    <property type="molecule type" value="Genomic_DNA"/>
</dbReference>
<dbReference type="Proteomes" id="UP001321047">
    <property type="component" value="Unassembled WGS sequence"/>
</dbReference>
<dbReference type="RefSeq" id="WP_342809547.1">
    <property type="nucleotide sequence ID" value="NZ_JAOPJZ010000014.1"/>
</dbReference>
<name>A0AAP2Z9L3_9EURY</name>
<accession>A0AAP2Z9L3</accession>
<sequence>MSPLTRRQALALGTGTVATSVVGCLGTIQGDNDSSEDIDGTGELGDPADSVEVRVTSSPYPQFMPRIVHITVGGTVTWYNEDGRHDVTAYHPDTHGPRRIPKSATPWSSQRLRLEGHTFERIFDVEGVYDYADTQHVCTSHEVTGGIGRVVVGWPDPAGETALQDPQPALPSRVQTGLEEFNEETISVLENGPKSPS</sequence>
<dbReference type="AlphaFoldDB" id="A0AAP2Z9L3"/>
<gene>
    <name evidence="1" type="ORF">OB919_14770</name>
</gene>
<organism evidence="1 2">
    <name type="scientific">Natronosalvus hydrolyticus</name>
    <dbReference type="NCBI Taxonomy" id="2979988"/>
    <lineage>
        <taxon>Archaea</taxon>
        <taxon>Methanobacteriati</taxon>
        <taxon>Methanobacteriota</taxon>
        <taxon>Stenosarchaea group</taxon>
        <taxon>Halobacteria</taxon>
        <taxon>Halobacteriales</taxon>
        <taxon>Natrialbaceae</taxon>
        <taxon>Natronosalvus</taxon>
    </lineage>
</organism>
<evidence type="ECO:0000313" key="1">
    <source>
        <dbReference type="EMBL" id="MCU4753226.1"/>
    </source>
</evidence>
<dbReference type="PROSITE" id="PS51257">
    <property type="entry name" value="PROKAR_LIPOPROTEIN"/>
    <property type="match status" value="1"/>
</dbReference>
<keyword evidence="2" id="KW-1185">Reference proteome</keyword>
<reference evidence="1 2" key="1">
    <citation type="submission" date="2022-09" db="EMBL/GenBank/DDBJ databases">
        <title>Enrichment on poylsaccharides allowed isolation of novel metabolic and taxonomic groups of Haloarchaea.</title>
        <authorList>
            <person name="Sorokin D.Y."/>
            <person name="Elcheninov A.G."/>
            <person name="Khizhniak T.V."/>
            <person name="Kolganova T.V."/>
            <person name="Kublanov I.V."/>
        </authorList>
    </citation>
    <scope>NUCLEOTIDE SEQUENCE [LARGE SCALE GENOMIC DNA]</scope>
    <source>
        <strain evidence="1 2">AArc-curdl1</strain>
    </source>
</reference>
<comment type="caution">
    <text evidence="1">The sequence shown here is derived from an EMBL/GenBank/DDBJ whole genome shotgun (WGS) entry which is preliminary data.</text>
</comment>
<protein>
    <submittedName>
        <fullName evidence="1">Halocyanin</fullName>
    </submittedName>
</protein>
<dbReference type="Gene3D" id="2.60.40.420">
    <property type="entry name" value="Cupredoxins - blue copper proteins"/>
    <property type="match status" value="1"/>
</dbReference>
<dbReference type="SUPFAM" id="SSF49503">
    <property type="entry name" value="Cupredoxins"/>
    <property type="match status" value="1"/>
</dbReference>
<evidence type="ECO:0000313" key="2">
    <source>
        <dbReference type="Proteomes" id="UP001321047"/>
    </source>
</evidence>